<dbReference type="Pfam" id="PF01522">
    <property type="entry name" value="Polysacc_deac_1"/>
    <property type="match status" value="1"/>
</dbReference>
<dbReference type="InterPro" id="IPR002509">
    <property type="entry name" value="NODB_dom"/>
</dbReference>
<dbReference type="InterPro" id="IPR011330">
    <property type="entry name" value="Glyco_hydro/deAcase_b/a-brl"/>
</dbReference>
<dbReference type="Proteomes" id="UP001056429">
    <property type="component" value="Unassembled WGS sequence"/>
</dbReference>
<evidence type="ECO:0000259" key="1">
    <source>
        <dbReference type="PROSITE" id="PS51677"/>
    </source>
</evidence>
<dbReference type="GO" id="GO:0016810">
    <property type="term" value="F:hydrolase activity, acting on carbon-nitrogen (but not peptide) bonds"/>
    <property type="evidence" value="ECO:0007669"/>
    <property type="project" value="InterPro"/>
</dbReference>
<gene>
    <name evidence="2" type="ORF">KDK92_03790</name>
</gene>
<dbReference type="Gene3D" id="3.20.20.370">
    <property type="entry name" value="Glycoside hydrolase/deacetylase"/>
    <property type="match status" value="1"/>
</dbReference>
<organism evidence="2 3">
    <name type="scientific">Oceanirhabdus seepicola</name>
    <dbReference type="NCBI Taxonomy" id="2828781"/>
    <lineage>
        <taxon>Bacteria</taxon>
        <taxon>Bacillati</taxon>
        <taxon>Bacillota</taxon>
        <taxon>Clostridia</taxon>
        <taxon>Eubacteriales</taxon>
        <taxon>Clostridiaceae</taxon>
        <taxon>Oceanirhabdus</taxon>
    </lineage>
</organism>
<dbReference type="InterPro" id="IPR050248">
    <property type="entry name" value="Polysacc_deacetylase_ArnD"/>
</dbReference>
<dbReference type="GO" id="GO:0005975">
    <property type="term" value="P:carbohydrate metabolic process"/>
    <property type="evidence" value="ECO:0007669"/>
    <property type="project" value="InterPro"/>
</dbReference>
<dbReference type="RefSeq" id="WP_250857718.1">
    <property type="nucleotide sequence ID" value="NZ_JAGSOJ010000001.1"/>
</dbReference>
<feature type="domain" description="NodB homology" evidence="1">
    <location>
        <begin position="43"/>
        <end position="236"/>
    </location>
</feature>
<evidence type="ECO:0000313" key="2">
    <source>
        <dbReference type="EMBL" id="MCM1988851.1"/>
    </source>
</evidence>
<protein>
    <submittedName>
        <fullName evidence="2">Polysaccharide deacetylase</fullName>
    </submittedName>
</protein>
<dbReference type="PROSITE" id="PS51677">
    <property type="entry name" value="NODB"/>
    <property type="match status" value="1"/>
</dbReference>
<evidence type="ECO:0000313" key="3">
    <source>
        <dbReference type="Proteomes" id="UP001056429"/>
    </source>
</evidence>
<sequence length="276" mass="32072">MKFSKVLLMLGVLIIMIFNVNTKCIKCEEVQPELSEYKSNIKKKAFLTFDDGPSPEVTLDIIKVLKKNQVKGSFFIIGSRAEEYPHIIEELVNNEMSVCIHSYSHKYEDIYKSVNDYIEDLKKCEEVIKKHVKGDVSRYVRMPGGSFGSIKSKAMLKEIKEAIVDNDFKYIDWNVPSDDTQERYVSQDLIFRNIKKNVKGKNTAIILMHDSKYKKTSAKVLQRVIDYLREEGYEFYCMDDITEEDEMLLIKSRIINNGVGVTSEFTHIKDYEPKVE</sequence>
<dbReference type="SUPFAM" id="SSF88713">
    <property type="entry name" value="Glycoside hydrolase/deacetylase"/>
    <property type="match status" value="1"/>
</dbReference>
<reference evidence="2" key="1">
    <citation type="journal article" date="2021" name="mSystems">
        <title>Bacteria and Archaea Synergistically Convert Glycine Betaine to Biogenic Methane in the Formosa Cold Seep of the South China Sea.</title>
        <authorList>
            <person name="Li L."/>
            <person name="Zhang W."/>
            <person name="Zhang S."/>
            <person name="Song L."/>
            <person name="Sun Q."/>
            <person name="Zhang H."/>
            <person name="Xiang H."/>
            <person name="Dong X."/>
        </authorList>
    </citation>
    <scope>NUCLEOTIDE SEQUENCE</scope>
    <source>
        <strain evidence="2">ZWT</strain>
    </source>
</reference>
<reference evidence="2" key="2">
    <citation type="submission" date="2021-04" db="EMBL/GenBank/DDBJ databases">
        <authorList>
            <person name="Dong X."/>
        </authorList>
    </citation>
    <scope>NUCLEOTIDE SEQUENCE</scope>
    <source>
        <strain evidence="2">ZWT</strain>
    </source>
</reference>
<dbReference type="PANTHER" id="PTHR10587">
    <property type="entry name" value="GLYCOSYL TRANSFERASE-RELATED"/>
    <property type="match status" value="1"/>
</dbReference>
<dbReference type="EMBL" id="JAGSOJ010000001">
    <property type="protein sequence ID" value="MCM1988851.1"/>
    <property type="molecule type" value="Genomic_DNA"/>
</dbReference>
<dbReference type="AlphaFoldDB" id="A0A9J6NX63"/>
<dbReference type="PANTHER" id="PTHR10587:SF125">
    <property type="entry name" value="POLYSACCHARIDE DEACETYLASE YHEN-RELATED"/>
    <property type="match status" value="1"/>
</dbReference>
<name>A0A9J6NX63_9CLOT</name>
<accession>A0A9J6NX63</accession>
<dbReference type="CDD" id="cd10944">
    <property type="entry name" value="CE4_SmPgdA_like"/>
    <property type="match status" value="1"/>
</dbReference>
<keyword evidence="3" id="KW-1185">Reference proteome</keyword>
<comment type="caution">
    <text evidence="2">The sequence shown here is derived from an EMBL/GenBank/DDBJ whole genome shotgun (WGS) entry which is preliminary data.</text>
</comment>
<proteinExistence type="predicted"/>